<feature type="transmembrane region" description="Helical" evidence="8">
    <location>
        <begin position="145"/>
        <end position="167"/>
    </location>
</feature>
<evidence type="ECO:0000256" key="1">
    <source>
        <dbReference type="ARBA" id="ARBA00004651"/>
    </source>
</evidence>
<organism evidence="10 11">
    <name type="scientific">Methanosarcina barkeri 3</name>
    <dbReference type="NCBI Taxonomy" id="1434107"/>
    <lineage>
        <taxon>Archaea</taxon>
        <taxon>Methanobacteriati</taxon>
        <taxon>Methanobacteriota</taxon>
        <taxon>Stenosarchaea group</taxon>
        <taxon>Methanomicrobia</taxon>
        <taxon>Methanosarcinales</taxon>
        <taxon>Methanosarcinaceae</taxon>
        <taxon>Methanosarcina</taxon>
    </lineage>
</organism>
<keyword evidence="11" id="KW-1185">Reference proteome</keyword>
<proteinExistence type="inferred from homology"/>
<reference evidence="10" key="1">
    <citation type="submission" date="2014-07" db="EMBL/GenBank/DDBJ databases">
        <title>Methanogenic archaea and the global carbon cycle.</title>
        <authorList>
            <person name="Henriksen J.R."/>
            <person name="Luke J."/>
            <person name="Reinhart S."/>
            <person name="Benedict M.N."/>
            <person name="Youngblut N.D."/>
            <person name="Metcalf M.E."/>
            <person name="Whitaker R.J."/>
            <person name="Metcalf W.W."/>
        </authorList>
    </citation>
    <scope>NUCLEOTIDE SEQUENCE [LARGE SCALE GENOMIC DNA]</scope>
    <source>
        <strain evidence="10">3</strain>
    </source>
</reference>
<dbReference type="PATRIC" id="fig|1434107.4.peg.510"/>
<feature type="transmembrane region" description="Helical" evidence="8">
    <location>
        <begin position="312"/>
        <end position="328"/>
    </location>
</feature>
<evidence type="ECO:0000256" key="3">
    <source>
        <dbReference type="ARBA" id="ARBA00022448"/>
    </source>
</evidence>
<sequence length="404" mass="44348">MAFKQQTNVSNHKLRNNLKMTVPLLALLSAFPPLTTDMILPAIPSLAKSWNVSLSLVNLNLVFFFVTYGLFLLFYGPISDRFGRRRPLLVGIAVYIVTSLLGAFVSSAPMLIGIRILQAAGAAAGSSISMAMTKDIFIGQERERILAYIAVIMGLAPMLAPIIGGWILLYLSWHWIFLMEAFMGIVAMFGVLRFPETLPVISEAPLSQVMNTYGRLLLNPSYMIMVLVMSVSFFPLFSFIAGSSAIYINEFGLSEQKYSYFFAFNALALMIGAFSCLRLIRSVNSKHLMTIGFAGVFLGGIFLLFMGQHGPWSFALPMFMVSFSLGLSRPPSNHLVLEQVDRDIGSASSMLIFTYFAFGAVSMWFISLEWADKIPVLGTTAAGCGALVLAAWVIIQKRGVKGIA</sequence>
<dbReference type="InterPro" id="IPR004812">
    <property type="entry name" value="Efflux_drug-R_Bcr/CmlA"/>
</dbReference>
<feature type="transmembrane region" description="Helical" evidence="8">
    <location>
        <begin position="173"/>
        <end position="192"/>
    </location>
</feature>
<dbReference type="InterPro" id="IPR036259">
    <property type="entry name" value="MFS_trans_sf"/>
</dbReference>
<dbReference type="NCBIfam" id="TIGR00710">
    <property type="entry name" value="efflux_Bcr_CflA"/>
    <property type="match status" value="1"/>
</dbReference>
<evidence type="ECO:0000256" key="2">
    <source>
        <dbReference type="ARBA" id="ARBA00006236"/>
    </source>
</evidence>
<evidence type="ECO:0000256" key="8">
    <source>
        <dbReference type="SAM" id="Phobius"/>
    </source>
</evidence>
<comment type="subcellular location">
    <subcellularLocation>
        <location evidence="1">Cell membrane</location>
        <topology evidence="1">Multi-pass membrane protein</topology>
    </subcellularLocation>
</comment>
<dbReference type="AlphaFoldDB" id="A0A0E3WVZ8"/>
<dbReference type="InterPro" id="IPR020846">
    <property type="entry name" value="MFS_dom"/>
</dbReference>
<feature type="transmembrane region" description="Helical" evidence="8">
    <location>
        <begin position="260"/>
        <end position="280"/>
    </location>
</feature>
<dbReference type="KEGG" id="mbak:MSBR3_0387"/>
<dbReference type="SUPFAM" id="SSF103473">
    <property type="entry name" value="MFS general substrate transporter"/>
    <property type="match status" value="1"/>
</dbReference>
<dbReference type="GO" id="GO:0005886">
    <property type="term" value="C:plasma membrane"/>
    <property type="evidence" value="ECO:0007669"/>
    <property type="project" value="UniProtKB-SubCell"/>
</dbReference>
<dbReference type="GO" id="GO:1990961">
    <property type="term" value="P:xenobiotic detoxification by transmembrane export across the plasma membrane"/>
    <property type="evidence" value="ECO:0007669"/>
    <property type="project" value="InterPro"/>
</dbReference>
<dbReference type="GO" id="GO:0042910">
    <property type="term" value="F:xenobiotic transmembrane transporter activity"/>
    <property type="evidence" value="ECO:0007669"/>
    <property type="project" value="InterPro"/>
</dbReference>
<dbReference type="HOGENOM" id="CLU_001265_47_0_2"/>
<evidence type="ECO:0000256" key="6">
    <source>
        <dbReference type="ARBA" id="ARBA00022989"/>
    </source>
</evidence>
<dbReference type="Proteomes" id="UP000033066">
    <property type="component" value="Chromosome"/>
</dbReference>
<feature type="transmembrane region" description="Helical" evidence="8">
    <location>
        <begin position="349"/>
        <end position="368"/>
    </location>
</feature>
<dbReference type="InterPro" id="IPR011701">
    <property type="entry name" value="MFS"/>
</dbReference>
<dbReference type="EMBL" id="CP009517">
    <property type="protein sequence ID" value="AKB80965.1"/>
    <property type="molecule type" value="Genomic_DNA"/>
</dbReference>
<keyword evidence="3" id="KW-0813">Transport</keyword>
<evidence type="ECO:0000256" key="7">
    <source>
        <dbReference type="ARBA" id="ARBA00023136"/>
    </source>
</evidence>
<feature type="transmembrane region" description="Helical" evidence="8">
    <location>
        <begin position="374"/>
        <end position="395"/>
    </location>
</feature>
<accession>A0A0E3WVZ8</accession>
<dbReference type="OrthoDB" id="117970at2157"/>
<dbReference type="Pfam" id="PF07690">
    <property type="entry name" value="MFS_1"/>
    <property type="match status" value="1"/>
</dbReference>
<evidence type="ECO:0000313" key="10">
    <source>
        <dbReference type="EMBL" id="AKB80965.1"/>
    </source>
</evidence>
<feature type="transmembrane region" description="Helical" evidence="8">
    <location>
        <begin position="88"/>
        <end position="106"/>
    </location>
</feature>
<keyword evidence="6 8" id="KW-1133">Transmembrane helix</keyword>
<gene>
    <name evidence="10" type="ORF">MSBR3_0387</name>
</gene>
<keyword evidence="5 8" id="KW-0812">Transmembrane</keyword>
<dbReference type="PRINTS" id="PR01036">
    <property type="entry name" value="TCRTETB"/>
</dbReference>
<feature type="transmembrane region" description="Helical" evidence="8">
    <location>
        <begin position="59"/>
        <end position="76"/>
    </location>
</feature>
<evidence type="ECO:0000256" key="5">
    <source>
        <dbReference type="ARBA" id="ARBA00022692"/>
    </source>
</evidence>
<evidence type="ECO:0000256" key="4">
    <source>
        <dbReference type="ARBA" id="ARBA00022475"/>
    </source>
</evidence>
<feature type="transmembrane region" description="Helical" evidence="8">
    <location>
        <begin position="222"/>
        <end position="248"/>
    </location>
</feature>
<feature type="transmembrane region" description="Helical" evidence="8">
    <location>
        <begin position="287"/>
        <end position="306"/>
    </location>
</feature>
<comment type="similarity">
    <text evidence="2">Belongs to the major facilitator superfamily. Bcr/CmlA family.</text>
</comment>
<dbReference type="STRING" id="1434107.MSBR3_0387"/>
<protein>
    <submittedName>
        <fullName evidence="10">Membrane transport protein</fullName>
    </submittedName>
</protein>
<keyword evidence="4" id="KW-1003">Cell membrane</keyword>
<name>A0A0E3WVZ8_METBA</name>
<dbReference type="Gene3D" id="1.20.1720.10">
    <property type="entry name" value="Multidrug resistance protein D"/>
    <property type="match status" value="1"/>
</dbReference>
<dbReference type="PANTHER" id="PTHR42718:SF46">
    <property type="entry name" value="BLR6921 PROTEIN"/>
    <property type="match status" value="1"/>
</dbReference>
<dbReference type="PROSITE" id="PS50850">
    <property type="entry name" value="MFS"/>
    <property type="match status" value="1"/>
</dbReference>
<feature type="transmembrane region" description="Helical" evidence="8">
    <location>
        <begin position="112"/>
        <end position="133"/>
    </location>
</feature>
<evidence type="ECO:0000313" key="11">
    <source>
        <dbReference type="Proteomes" id="UP000033066"/>
    </source>
</evidence>
<dbReference type="CDD" id="cd17320">
    <property type="entry name" value="MFS_MdfA_MDR_like"/>
    <property type="match status" value="1"/>
</dbReference>
<evidence type="ECO:0000259" key="9">
    <source>
        <dbReference type="PROSITE" id="PS50850"/>
    </source>
</evidence>
<feature type="domain" description="Major facilitator superfamily (MFS) profile" evidence="9">
    <location>
        <begin position="21"/>
        <end position="399"/>
    </location>
</feature>
<keyword evidence="7 8" id="KW-0472">Membrane</keyword>
<dbReference type="PANTHER" id="PTHR42718">
    <property type="entry name" value="MAJOR FACILITATOR SUPERFAMILY MULTIDRUG TRANSPORTER MFSC"/>
    <property type="match status" value="1"/>
</dbReference>